<dbReference type="Pfam" id="PF04982">
    <property type="entry name" value="TM_HPP"/>
    <property type="match status" value="1"/>
</dbReference>
<reference evidence="3 4" key="1">
    <citation type="submission" date="2017-06" db="EMBL/GenBank/DDBJ databases">
        <authorList>
            <consortium name="Pathogen Informatics"/>
        </authorList>
    </citation>
    <scope>NUCLEOTIDE SEQUENCE [LARGE SCALE GENOMIC DNA]</scope>
    <source>
        <strain evidence="3 4">NCTC10570</strain>
    </source>
</reference>
<sequence>MKKDEILSAIGIFFGIGIVALVSDSIDNNLLLAPFGATSIIAFLLYDSEYAQPRNIILGYIITSTVGILVAYTLGHNWIVYALGVAIAMLVKSWFKAIHPPSAAMPIILLKANEQGIVHYFLFDVVPGICLLVLIAIIYNRFILHRDYPLWRR</sequence>
<dbReference type="AlphaFoldDB" id="A0A239U3Q5"/>
<keyword evidence="1" id="KW-1133">Transmembrane helix</keyword>
<feature type="transmembrane region" description="Helical" evidence="1">
    <location>
        <begin position="78"/>
        <end position="95"/>
    </location>
</feature>
<feature type="transmembrane region" description="Helical" evidence="1">
    <location>
        <begin position="116"/>
        <end position="139"/>
    </location>
</feature>
<dbReference type="eggNOG" id="COG3448">
    <property type="taxonomic scope" value="Bacteria"/>
</dbReference>
<feature type="transmembrane region" description="Helical" evidence="1">
    <location>
        <begin position="55"/>
        <end position="72"/>
    </location>
</feature>
<evidence type="ECO:0000313" key="4">
    <source>
        <dbReference type="Proteomes" id="UP000215383"/>
    </source>
</evidence>
<dbReference type="GeneID" id="78508021"/>
<dbReference type="RefSeq" id="WP_027889970.1">
    <property type="nucleotide sequence ID" value="NZ_CALXYH010000003.1"/>
</dbReference>
<dbReference type="InterPro" id="IPR007065">
    <property type="entry name" value="HPP"/>
</dbReference>
<feature type="transmembrane region" description="Helical" evidence="1">
    <location>
        <begin position="7"/>
        <end position="23"/>
    </location>
</feature>
<dbReference type="OrthoDB" id="9811720at2"/>
<evidence type="ECO:0000313" key="3">
    <source>
        <dbReference type="EMBL" id="SNV04761.1"/>
    </source>
</evidence>
<keyword evidence="4" id="KW-1185">Reference proteome</keyword>
<accession>A0A239U3Q5</accession>
<protein>
    <submittedName>
        <fullName evidence="3">HPP family</fullName>
    </submittedName>
</protein>
<name>A0A239U3Q5_9FIRM</name>
<organism evidence="3 4">
    <name type="scientific">Megamonas hypermegale</name>
    <dbReference type="NCBI Taxonomy" id="158847"/>
    <lineage>
        <taxon>Bacteria</taxon>
        <taxon>Bacillati</taxon>
        <taxon>Bacillota</taxon>
        <taxon>Negativicutes</taxon>
        <taxon>Selenomonadales</taxon>
        <taxon>Selenomonadaceae</taxon>
        <taxon>Megamonas</taxon>
    </lineage>
</organism>
<dbReference type="Proteomes" id="UP000215383">
    <property type="component" value="Chromosome 1"/>
</dbReference>
<keyword evidence="1" id="KW-0472">Membrane</keyword>
<dbReference type="InterPro" id="IPR058581">
    <property type="entry name" value="TM_HPP"/>
</dbReference>
<feature type="transmembrane region" description="Helical" evidence="1">
    <location>
        <begin position="29"/>
        <end position="46"/>
    </location>
</feature>
<proteinExistence type="predicted"/>
<dbReference type="EMBL" id="LT906446">
    <property type="protein sequence ID" value="SNV04761.1"/>
    <property type="molecule type" value="Genomic_DNA"/>
</dbReference>
<gene>
    <name evidence="3" type="ORF">SAMEA4364220_02037</name>
</gene>
<feature type="domain" description="HPP transmembrane region" evidence="2">
    <location>
        <begin position="5"/>
        <end position="149"/>
    </location>
</feature>
<evidence type="ECO:0000259" key="2">
    <source>
        <dbReference type="Pfam" id="PF04982"/>
    </source>
</evidence>
<dbReference type="PANTHER" id="PTHR33741:SF5">
    <property type="entry name" value="TRANSMEMBRANE PROTEIN DDB_G0269096-RELATED"/>
    <property type="match status" value="1"/>
</dbReference>
<dbReference type="PANTHER" id="PTHR33741">
    <property type="entry name" value="TRANSMEMBRANE PROTEIN DDB_G0269096-RELATED"/>
    <property type="match status" value="1"/>
</dbReference>
<evidence type="ECO:0000256" key="1">
    <source>
        <dbReference type="SAM" id="Phobius"/>
    </source>
</evidence>
<keyword evidence="1" id="KW-0812">Transmembrane</keyword>